<reference evidence="9 10" key="1">
    <citation type="submission" date="2015-04" db="EMBL/GenBank/DDBJ databases">
        <authorList>
            <person name="Heijne W.H."/>
            <person name="Fedorova N.D."/>
            <person name="Nierman W.C."/>
            <person name="Vollebregt A.W."/>
            <person name="Zhao Z."/>
            <person name="Wu L."/>
            <person name="Kumar M."/>
            <person name="Stam H."/>
            <person name="van den Berg M.A."/>
            <person name="Pel H.J."/>
        </authorList>
    </citation>
    <scope>NUCLEOTIDE SEQUENCE [LARGE SCALE GENOMIC DNA]</scope>
    <source>
        <strain evidence="9 10">CBS 393.64</strain>
    </source>
</reference>
<protein>
    <recommendedName>
        <fullName evidence="8">Rhodopsin domain-containing protein</fullName>
    </recommendedName>
</protein>
<dbReference type="RefSeq" id="XP_013329831.1">
    <property type="nucleotide sequence ID" value="XM_013474377.1"/>
</dbReference>
<evidence type="ECO:0000259" key="8">
    <source>
        <dbReference type="Pfam" id="PF20684"/>
    </source>
</evidence>
<dbReference type="AlphaFoldDB" id="A0A0F4YYB4"/>
<feature type="transmembrane region" description="Helical" evidence="7">
    <location>
        <begin position="73"/>
        <end position="92"/>
    </location>
</feature>
<dbReference type="GeneID" id="25315063"/>
<accession>A0A0F4YYB4</accession>
<evidence type="ECO:0000256" key="5">
    <source>
        <dbReference type="ARBA" id="ARBA00038359"/>
    </source>
</evidence>
<evidence type="ECO:0000256" key="6">
    <source>
        <dbReference type="SAM" id="MobiDB-lite"/>
    </source>
</evidence>
<dbReference type="InterPro" id="IPR049326">
    <property type="entry name" value="Rhodopsin_dom_fungi"/>
</dbReference>
<dbReference type="PANTHER" id="PTHR33048:SF108">
    <property type="entry name" value="INTEGRAL MEMBRANE PROTEIN"/>
    <property type="match status" value="1"/>
</dbReference>
<dbReference type="PANTHER" id="PTHR33048">
    <property type="entry name" value="PTH11-LIKE INTEGRAL MEMBRANE PROTEIN (AFU_ORTHOLOGUE AFUA_5G11245)"/>
    <property type="match status" value="1"/>
</dbReference>
<evidence type="ECO:0000313" key="10">
    <source>
        <dbReference type="Proteomes" id="UP000053958"/>
    </source>
</evidence>
<evidence type="ECO:0000256" key="3">
    <source>
        <dbReference type="ARBA" id="ARBA00022989"/>
    </source>
</evidence>
<dbReference type="STRING" id="1408163.A0A0F4YYB4"/>
<name>A0A0F4YYB4_RASE3</name>
<evidence type="ECO:0000256" key="2">
    <source>
        <dbReference type="ARBA" id="ARBA00022692"/>
    </source>
</evidence>
<dbReference type="Proteomes" id="UP000053958">
    <property type="component" value="Unassembled WGS sequence"/>
</dbReference>
<dbReference type="EMBL" id="LASV01000107">
    <property type="protein sequence ID" value="KKA23219.1"/>
    <property type="molecule type" value="Genomic_DNA"/>
</dbReference>
<gene>
    <name evidence="9" type="ORF">T310_2712</name>
</gene>
<sequence>MAQDTINGKSTSRSLLHFSRLAFDHVLAAFPRVLLLRISYVATLFYAPMAFFVKVALLAILARIFAPSRKVVIVVYAILAIVMGYYLPAFIIKVRICMPISAYWEGTEHGGSCLNQGAVITADSVMSVVTDLAILILPLPLTWSLHMSMERKLKIIDLLSAGGLATGFSLYRLVMIVKDGDSPDQTIVFTRVVLTGNAEGGVGLICACLPALNVLVSRVGHSGPSSKKRSHGSGYQLSKVRNVDETWNEPGAVGNQPNHPDFCSDQSGLISNAQGFPNSLSAQGGSSSSLRGLEETDGIRKTVAMSQSVEIVGNRKNYHTEPKLGKNLILRATSLRRV</sequence>
<proteinExistence type="inferred from homology"/>
<feature type="domain" description="Rhodopsin" evidence="8">
    <location>
        <begin position="24"/>
        <end position="218"/>
    </location>
</feature>
<dbReference type="Pfam" id="PF20684">
    <property type="entry name" value="Fung_rhodopsin"/>
    <property type="match status" value="1"/>
</dbReference>
<comment type="similarity">
    <text evidence="5">Belongs to the SAT4 family.</text>
</comment>
<evidence type="ECO:0000256" key="7">
    <source>
        <dbReference type="SAM" id="Phobius"/>
    </source>
</evidence>
<organism evidence="9 10">
    <name type="scientific">Rasamsonia emersonii (strain ATCC 16479 / CBS 393.64 / IMI 116815)</name>
    <dbReference type="NCBI Taxonomy" id="1408163"/>
    <lineage>
        <taxon>Eukaryota</taxon>
        <taxon>Fungi</taxon>
        <taxon>Dikarya</taxon>
        <taxon>Ascomycota</taxon>
        <taxon>Pezizomycotina</taxon>
        <taxon>Eurotiomycetes</taxon>
        <taxon>Eurotiomycetidae</taxon>
        <taxon>Eurotiales</taxon>
        <taxon>Trichocomaceae</taxon>
        <taxon>Rasamsonia</taxon>
    </lineage>
</organism>
<keyword evidence="10" id="KW-1185">Reference proteome</keyword>
<dbReference type="OrthoDB" id="5378633at2759"/>
<comment type="subcellular location">
    <subcellularLocation>
        <location evidence="1">Membrane</location>
        <topology evidence="1">Multi-pass membrane protein</topology>
    </subcellularLocation>
</comment>
<dbReference type="GO" id="GO:0016020">
    <property type="term" value="C:membrane"/>
    <property type="evidence" value="ECO:0007669"/>
    <property type="project" value="UniProtKB-SubCell"/>
</dbReference>
<evidence type="ECO:0000256" key="4">
    <source>
        <dbReference type="ARBA" id="ARBA00023136"/>
    </source>
</evidence>
<feature type="transmembrane region" description="Helical" evidence="7">
    <location>
        <begin position="155"/>
        <end position="174"/>
    </location>
</feature>
<comment type="caution">
    <text evidence="9">The sequence shown here is derived from an EMBL/GenBank/DDBJ whole genome shotgun (WGS) entry which is preliminary data.</text>
</comment>
<keyword evidence="3 7" id="KW-1133">Transmembrane helix</keyword>
<evidence type="ECO:0000313" key="9">
    <source>
        <dbReference type="EMBL" id="KKA23219.1"/>
    </source>
</evidence>
<feature type="transmembrane region" description="Helical" evidence="7">
    <location>
        <begin position="46"/>
        <end position="66"/>
    </location>
</feature>
<keyword evidence="2 7" id="KW-0812">Transmembrane</keyword>
<feature type="region of interest" description="Disordered" evidence="6">
    <location>
        <begin position="247"/>
        <end position="267"/>
    </location>
</feature>
<keyword evidence="4 7" id="KW-0472">Membrane</keyword>
<evidence type="ECO:0000256" key="1">
    <source>
        <dbReference type="ARBA" id="ARBA00004141"/>
    </source>
</evidence>
<dbReference type="InterPro" id="IPR052337">
    <property type="entry name" value="SAT4-like"/>
</dbReference>